<reference evidence="7 8" key="1">
    <citation type="submission" date="2018-08" db="EMBL/GenBank/DDBJ databases">
        <authorList>
            <person name="Ferrada E.E."/>
            <person name="Latorre B.A."/>
        </authorList>
    </citation>
    <scope>NUCLEOTIDE SEQUENCE [LARGE SCALE GENOMIC DNA]</scope>
    <source>
        <strain evidence="7 8">VK-A60T</strain>
    </source>
</reference>
<dbReference type="Gene3D" id="3.40.50.150">
    <property type="entry name" value="Vaccinia Virus protein VP39"/>
    <property type="match status" value="1"/>
</dbReference>
<dbReference type="Pfam" id="PF02384">
    <property type="entry name" value="N6_Mtase"/>
    <property type="match status" value="1"/>
</dbReference>
<dbReference type="Pfam" id="PF01420">
    <property type="entry name" value="Methylase_S"/>
    <property type="match status" value="1"/>
</dbReference>
<dbReference type="PANTHER" id="PTHR42998:SF1">
    <property type="entry name" value="TYPE I RESTRICTION ENZYME HINDI METHYLASE SUBUNIT"/>
    <property type="match status" value="1"/>
</dbReference>
<dbReference type="CDD" id="cd16961">
    <property type="entry name" value="RMtype1_S_TRD-CR_like"/>
    <property type="match status" value="1"/>
</dbReference>
<dbReference type="AlphaFoldDB" id="A0A385DC08"/>
<dbReference type="SUPFAM" id="SSF116734">
    <property type="entry name" value="DNA methylase specificity domain"/>
    <property type="match status" value="1"/>
</dbReference>
<dbReference type="InterPro" id="IPR009061">
    <property type="entry name" value="DNA-bd_dom_put_sf"/>
</dbReference>
<dbReference type="GO" id="GO:0008170">
    <property type="term" value="F:N-methyltransferase activity"/>
    <property type="evidence" value="ECO:0007669"/>
    <property type="project" value="InterPro"/>
</dbReference>
<dbReference type="InterPro" id="IPR036388">
    <property type="entry name" value="WH-like_DNA-bd_sf"/>
</dbReference>
<dbReference type="GO" id="GO:0009307">
    <property type="term" value="P:DNA restriction-modification system"/>
    <property type="evidence" value="ECO:0007669"/>
    <property type="project" value="UniProtKB-KW"/>
</dbReference>
<dbReference type="SUPFAM" id="SSF46955">
    <property type="entry name" value="Putative DNA-binding domain"/>
    <property type="match status" value="1"/>
</dbReference>
<feature type="domain" description="DNA methylase adenine-specific" evidence="6">
    <location>
        <begin position="255"/>
        <end position="519"/>
    </location>
</feature>
<gene>
    <name evidence="7" type="ORF">D0C37_15785</name>
</gene>
<dbReference type="PANTHER" id="PTHR42998">
    <property type="entry name" value="TYPE I RESTRICTION ENZYME HINDVIIP M PROTEIN-RELATED"/>
    <property type="match status" value="1"/>
</dbReference>
<evidence type="ECO:0000313" key="7">
    <source>
        <dbReference type="EMBL" id="AXQ55925.1"/>
    </source>
</evidence>
<proteinExistence type="inferred from homology"/>
<dbReference type="InterPro" id="IPR000055">
    <property type="entry name" value="Restrct_endonuc_typeI_TRD"/>
</dbReference>
<dbReference type="PROSITE" id="PS00092">
    <property type="entry name" value="N6_MTASE"/>
    <property type="match status" value="1"/>
</dbReference>
<keyword evidence="2" id="KW-0680">Restriction system</keyword>
<dbReference type="EMBL" id="CP031742">
    <property type="protein sequence ID" value="AXQ55925.1"/>
    <property type="molecule type" value="Genomic_DNA"/>
</dbReference>
<dbReference type="InterPro" id="IPR003356">
    <property type="entry name" value="DNA_methylase_A-5"/>
</dbReference>
<dbReference type="InterPro" id="IPR052916">
    <property type="entry name" value="Type-I_RE_MTase_Subunit"/>
</dbReference>
<dbReference type="InterPro" id="IPR029063">
    <property type="entry name" value="SAM-dependent_MTases_sf"/>
</dbReference>
<evidence type="ECO:0000313" key="8">
    <source>
        <dbReference type="Proteomes" id="UP000259636"/>
    </source>
</evidence>
<evidence type="ECO:0000259" key="6">
    <source>
        <dbReference type="Pfam" id="PF02384"/>
    </source>
</evidence>
<sequence>MMQVSTANAHLSRRLASPYGSRIGSSTRPDTGRRTVQPAHDEKTGLVTRVEIAERLGISRPAVSNWARRHPDFPSPVRSGDTELFHESEVERWLSHRRIPRPRLLAGEPADTTYADRFRRTGRTRPATARQSAGRTVQHSDADDKRAVTELMGALADRVRGPAPMTDYVHLLLVVMYTRHAEPGRWHQVDEAMRTGQDARDVQGLLRFLGEIAQETLRRHGDRTDMRSSLLQLEPRSWDDLVTVLRKAAATGSGAFELVWDAFSAREGLQSAEFCSPAGLASLAASLVLSPGEQATVFDPYVRGGEMLAAARRRLGYSPESLYGETLDGRLQAVASLHLLHVGVRPKLTSNRSDRWPPSREHRADVVLTNPPFNMSDAPGPGVRTGDWPYGAPPRGNDNFAWVQYVLGAMTPGGRAAVVMPVKAANSVNGAESAIRRTMVTRGAVECVITLPPNLFSATEVPVALWLLRRVEHPVRDEVLFVDAQELGARLPRRRVLQEEDLDAITEVVLNWFDAPSHPETPGYASPVFTHGLSVVAVPRAKIKGDAYSLLPAHYLGGGTYGAPPSPGRLVEVGTELADRAEELRLTNPPLAKVEARYSPSGGAGGWQETTLADVCHIQAGPSYTRLRTVERSVDHGVPLVFPQDLVDGRIRSTSGKRLPWSVASGFAKFELNPGDIVCVRTGAQQQPALVTEAQAGWLLSSNVHRLRVSPEAGIDPRYLHAYLCLRHARDWMSHRAAATAAPSLSSAALGHLPVRFPPLAQQLRCVKLLGELRRRAEAHAAYGSALDLMGAELAEHLLHGLLEPA</sequence>
<name>A0A385DC08_9ACTN</name>
<comment type="similarity">
    <text evidence="1">Belongs to the type-I restriction system S methylase family.</text>
</comment>
<dbReference type="PRINTS" id="PR00507">
    <property type="entry name" value="N12N6MTFRASE"/>
</dbReference>
<dbReference type="Gene3D" id="3.90.220.20">
    <property type="entry name" value="DNA methylase specificity domains"/>
    <property type="match status" value="1"/>
</dbReference>
<feature type="domain" description="Type I restriction modification DNA specificity" evidence="5">
    <location>
        <begin position="606"/>
        <end position="775"/>
    </location>
</feature>
<accession>A0A385DC08</accession>
<dbReference type="SUPFAM" id="SSF53335">
    <property type="entry name" value="S-adenosyl-L-methionine-dependent methyltransferases"/>
    <property type="match status" value="1"/>
</dbReference>
<feature type="region of interest" description="Disordered" evidence="4">
    <location>
        <begin position="122"/>
        <end position="143"/>
    </location>
</feature>
<dbReference type="InterPro" id="IPR044946">
    <property type="entry name" value="Restrct_endonuc_typeI_TRD_sf"/>
</dbReference>
<protein>
    <submittedName>
        <fullName evidence="7">Uncharacterized protein</fullName>
    </submittedName>
</protein>
<organism evidence="7 8">
    <name type="scientific">Streptomyces koyangensis</name>
    <dbReference type="NCBI Taxonomy" id="188770"/>
    <lineage>
        <taxon>Bacteria</taxon>
        <taxon>Bacillati</taxon>
        <taxon>Actinomycetota</taxon>
        <taxon>Actinomycetes</taxon>
        <taxon>Kitasatosporales</taxon>
        <taxon>Streptomycetaceae</taxon>
        <taxon>Streptomyces</taxon>
        <taxon>Streptomyces aurantiacus group</taxon>
    </lineage>
</organism>
<evidence type="ECO:0000256" key="1">
    <source>
        <dbReference type="ARBA" id="ARBA00010923"/>
    </source>
</evidence>
<dbReference type="GO" id="GO:0003677">
    <property type="term" value="F:DNA binding"/>
    <property type="evidence" value="ECO:0007669"/>
    <property type="project" value="UniProtKB-KW"/>
</dbReference>
<dbReference type="Gene3D" id="1.10.10.10">
    <property type="entry name" value="Winged helix-like DNA-binding domain superfamily/Winged helix DNA-binding domain"/>
    <property type="match status" value="1"/>
</dbReference>
<dbReference type="InterPro" id="IPR002052">
    <property type="entry name" value="DNA_methylase_N6_adenine_CS"/>
</dbReference>
<dbReference type="KEGG" id="sky:D0C37_15785"/>
<evidence type="ECO:0000256" key="2">
    <source>
        <dbReference type="ARBA" id="ARBA00022747"/>
    </source>
</evidence>
<evidence type="ECO:0000256" key="4">
    <source>
        <dbReference type="SAM" id="MobiDB-lite"/>
    </source>
</evidence>
<feature type="region of interest" description="Disordered" evidence="4">
    <location>
        <begin position="1"/>
        <end position="42"/>
    </location>
</feature>
<keyword evidence="3" id="KW-0238">DNA-binding</keyword>
<evidence type="ECO:0000256" key="3">
    <source>
        <dbReference type="ARBA" id="ARBA00023125"/>
    </source>
</evidence>
<dbReference type="GO" id="GO:0032259">
    <property type="term" value="P:methylation"/>
    <property type="evidence" value="ECO:0007669"/>
    <property type="project" value="InterPro"/>
</dbReference>
<dbReference type="Proteomes" id="UP000259636">
    <property type="component" value="Chromosome"/>
</dbReference>
<evidence type="ECO:0000259" key="5">
    <source>
        <dbReference type="Pfam" id="PF01420"/>
    </source>
</evidence>